<feature type="transmembrane region" description="Helical" evidence="1">
    <location>
        <begin position="185"/>
        <end position="209"/>
    </location>
</feature>
<accession>A0A9P7B5A1</accession>
<dbReference type="Proteomes" id="UP000777482">
    <property type="component" value="Unassembled WGS sequence"/>
</dbReference>
<feature type="transmembrane region" description="Helical" evidence="1">
    <location>
        <begin position="243"/>
        <end position="263"/>
    </location>
</feature>
<keyword evidence="3" id="KW-1185">Reference proteome</keyword>
<dbReference type="OrthoDB" id="2522208at2759"/>
<dbReference type="EMBL" id="PUHQ01000054">
    <property type="protein sequence ID" value="KAG0659418.1"/>
    <property type="molecule type" value="Genomic_DNA"/>
</dbReference>
<comment type="caution">
    <text evidence="2">The sequence shown here is derived from an EMBL/GenBank/DDBJ whole genome shotgun (WGS) entry which is preliminary data.</text>
</comment>
<proteinExistence type="predicted"/>
<sequence length="436" mass="47744">MASLTEYATYTLKHTAIVPALLAYTIGSRHSLRAYLAAQQLGPAPELSEELKKKLSWRRNLLGLILVFGIFGSEIYLISTQNEKALAMCCRYLFAAAFQRSIYLGFADLTKAYEVAVHRAPSLLVFRRVVGTASWSRVVVCAAIATALNAAAFFELHYAAGLAISAAVLYRFLAYGHTRTFSIRIYTICLLSWLALTFILSGVMVMLIANYYMDGAAGDGTVATGEAYDGPTGALLLNGYTGMWMSAWFALAPGLLIAACYRFDYANHVESSPEVASIGQLATTPAPRKFTALLSEGVIVPQTDPVGFARPYYTTALWSWLLAALASFGIISTAMPLDEDMMLMRPTDYLTLTLSIPFMVVGLVVTASIRGEFKRVWTYKEVWVPKQDDDKTEGAIALPEGDDEEALPAYEVDEERDSVDEKAPLVVVDSKVDNSK</sequence>
<keyword evidence="1" id="KW-0472">Membrane</keyword>
<protein>
    <submittedName>
        <fullName evidence="2">Uncharacterized protein</fullName>
    </submittedName>
</protein>
<keyword evidence="1" id="KW-0812">Transmembrane</keyword>
<feature type="transmembrane region" description="Helical" evidence="1">
    <location>
        <begin position="156"/>
        <end position="173"/>
    </location>
</feature>
<gene>
    <name evidence="2" type="ORF">C6P46_005197</name>
</gene>
<feature type="transmembrane region" description="Helical" evidence="1">
    <location>
        <begin position="317"/>
        <end position="337"/>
    </location>
</feature>
<keyword evidence="1" id="KW-1133">Transmembrane helix</keyword>
<evidence type="ECO:0000313" key="3">
    <source>
        <dbReference type="Proteomes" id="UP000777482"/>
    </source>
</evidence>
<organism evidence="2 3">
    <name type="scientific">Rhodotorula mucilaginosa</name>
    <name type="common">Yeast</name>
    <name type="synonym">Rhodotorula rubra</name>
    <dbReference type="NCBI Taxonomy" id="5537"/>
    <lineage>
        <taxon>Eukaryota</taxon>
        <taxon>Fungi</taxon>
        <taxon>Dikarya</taxon>
        <taxon>Basidiomycota</taxon>
        <taxon>Pucciniomycotina</taxon>
        <taxon>Microbotryomycetes</taxon>
        <taxon>Sporidiobolales</taxon>
        <taxon>Sporidiobolaceae</taxon>
        <taxon>Rhodotorula</taxon>
    </lineage>
</organism>
<feature type="transmembrane region" description="Helical" evidence="1">
    <location>
        <begin position="349"/>
        <end position="369"/>
    </location>
</feature>
<reference evidence="2 3" key="1">
    <citation type="submission" date="2020-11" db="EMBL/GenBank/DDBJ databases">
        <title>Kefir isolates.</title>
        <authorList>
            <person name="Marcisauskas S."/>
            <person name="Kim Y."/>
            <person name="Blasche S."/>
        </authorList>
    </citation>
    <scope>NUCLEOTIDE SEQUENCE [LARGE SCALE GENOMIC DNA]</scope>
    <source>
        <strain evidence="2 3">KR</strain>
    </source>
</reference>
<feature type="transmembrane region" description="Helical" evidence="1">
    <location>
        <begin position="61"/>
        <end position="79"/>
    </location>
</feature>
<evidence type="ECO:0000313" key="2">
    <source>
        <dbReference type="EMBL" id="KAG0659418.1"/>
    </source>
</evidence>
<dbReference type="AlphaFoldDB" id="A0A9P7B5A1"/>
<name>A0A9P7B5A1_RHOMI</name>
<evidence type="ECO:0000256" key="1">
    <source>
        <dbReference type="SAM" id="Phobius"/>
    </source>
</evidence>